<name>A0A834LZ03_RHOSS</name>
<dbReference type="Pfam" id="PF00069">
    <property type="entry name" value="Pkinase"/>
    <property type="match status" value="1"/>
</dbReference>
<dbReference type="InterPro" id="IPR011009">
    <property type="entry name" value="Kinase-like_dom_sf"/>
</dbReference>
<dbReference type="PANTHER" id="PTHR47989:SF47">
    <property type="entry name" value="SERINE_THREONINE-PROTEIN KINASE PBL28-RELATED"/>
    <property type="match status" value="1"/>
</dbReference>
<sequence>MDWENAIDGGAGQLEESCPFFPLSKILKATNDFDDALVVGTGGFGKVYKAIIDDGIVVAIKRLNAESNQGAEEFWTEVRLLSKLRHAHLVSLVGYCNEHQEMILVYEYIANGTLASHLYKSNREESGKSISPLKWVQRLNICIGAARGFDYLHTGTKQPIIHRDVKTTNILLDENWVAKVSDFGICKLITSQATTHVSTKVKATRGYWDPDYIYTNRVTRKSDVYAFGVVLLEVLCGRPPIDHRLEEEQISLILWAKKHIENGKLDRIIDPSLNGETTPQSLKYFSKLANSCLHITPKERPTMSEVVEILQNALVLHERKGRSWGRITKAFQGIKLVPMGMNCWWREGNGNGSNSSGGLPKQSFPQPIFNYVNHSVDPRFSLAEIHAATNNFNKSLLKEYSNVYVFTYKEMSLAKKHFRPDNVLGEGGFGVVYKGVIDESVRPGYKTTNVAIKELDREGFQGDKEWLAEVSYLGQLSHPNLVKLVGCCCDDEHRLLVYEYMASGSLEKHLFQRDCFILTWPRRMKIALDAARALAFLHLAERPIIYRDFKTSNILLDADFNAKLSNFGLAKDGPMGDQTHVSTRVMGTYGYAAPEYLMTGHLMAQSDVYGFGVVLLEMLIGRRAMDRSRPSREQKLVKWARPLLMHKKKLLRILDPRVEGQYSTKTALKVAHLAYQCLSQNPKGRPVMSQVVKILETLQTQEKSQER</sequence>
<evidence type="ECO:0000256" key="7">
    <source>
        <dbReference type="PROSITE-ProRule" id="PRU10141"/>
    </source>
</evidence>
<dbReference type="Proteomes" id="UP000626092">
    <property type="component" value="Unassembled WGS sequence"/>
</dbReference>
<evidence type="ECO:0000256" key="4">
    <source>
        <dbReference type="ARBA" id="ARBA00022741"/>
    </source>
</evidence>
<dbReference type="CDD" id="cd14066">
    <property type="entry name" value="STKc_IRAK"/>
    <property type="match status" value="2"/>
</dbReference>
<dbReference type="PROSITE" id="PS00107">
    <property type="entry name" value="PROTEIN_KINASE_ATP"/>
    <property type="match status" value="2"/>
</dbReference>
<feature type="binding site" evidence="7">
    <location>
        <position position="61"/>
    </location>
    <ligand>
        <name>ATP</name>
        <dbReference type="ChEBI" id="CHEBI:30616"/>
    </ligand>
</feature>
<organism evidence="9 10">
    <name type="scientific">Rhododendron simsii</name>
    <name type="common">Sims's rhododendron</name>
    <dbReference type="NCBI Taxonomy" id="118357"/>
    <lineage>
        <taxon>Eukaryota</taxon>
        <taxon>Viridiplantae</taxon>
        <taxon>Streptophyta</taxon>
        <taxon>Embryophyta</taxon>
        <taxon>Tracheophyta</taxon>
        <taxon>Spermatophyta</taxon>
        <taxon>Magnoliopsida</taxon>
        <taxon>eudicotyledons</taxon>
        <taxon>Gunneridae</taxon>
        <taxon>Pentapetalae</taxon>
        <taxon>asterids</taxon>
        <taxon>Ericales</taxon>
        <taxon>Ericaceae</taxon>
        <taxon>Ericoideae</taxon>
        <taxon>Rhodoreae</taxon>
        <taxon>Rhododendron</taxon>
    </lineage>
</organism>
<reference evidence="9" key="1">
    <citation type="submission" date="2019-11" db="EMBL/GenBank/DDBJ databases">
        <authorList>
            <person name="Liu Y."/>
            <person name="Hou J."/>
            <person name="Li T.-Q."/>
            <person name="Guan C.-H."/>
            <person name="Wu X."/>
            <person name="Wu H.-Z."/>
            <person name="Ling F."/>
            <person name="Zhang R."/>
            <person name="Shi X.-G."/>
            <person name="Ren J.-P."/>
            <person name="Chen E.-F."/>
            <person name="Sun J.-M."/>
        </authorList>
    </citation>
    <scope>NUCLEOTIDE SEQUENCE</scope>
    <source>
        <strain evidence="9">Adult_tree_wgs_1</strain>
        <tissue evidence="9">Leaves</tissue>
    </source>
</reference>
<dbReference type="SUPFAM" id="SSF56112">
    <property type="entry name" value="Protein kinase-like (PK-like)"/>
    <property type="match status" value="2"/>
</dbReference>
<dbReference type="FunFam" id="3.30.200.20:FF:000228">
    <property type="entry name" value="Serine/threonine-protein kinase BIK1"/>
    <property type="match status" value="1"/>
</dbReference>
<evidence type="ECO:0000313" key="9">
    <source>
        <dbReference type="EMBL" id="KAF7153480.1"/>
    </source>
</evidence>
<dbReference type="FunFam" id="1.10.510.10:FF:000876">
    <property type="entry name" value="Receptor-like protein kinase FERONIA"/>
    <property type="match status" value="1"/>
</dbReference>
<dbReference type="PROSITE" id="PS50011">
    <property type="entry name" value="PROTEIN_KINASE_DOM"/>
    <property type="match status" value="2"/>
</dbReference>
<dbReference type="SMART" id="SM00220">
    <property type="entry name" value="S_TKc"/>
    <property type="match status" value="2"/>
</dbReference>
<dbReference type="GO" id="GO:0004674">
    <property type="term" value="F:protein serine/threonine kinase activity"/>
    <property type="evidence" value="ECO:0007669"/>
    <property type="project" value="UniProtKB-KW"/>
</dbReference>
<feature type="binding site" evidence="7">
    <location>
        <position position="453"/>
    </location>
    <ligand>
        <name>ATP</name>
        <dbReference type="ChEBI" id="CHEBI:30616"/>
    </ligand>
</feature>
<dbReference type="EC" id="2.7.11.1" evidence="1"/>
<dbReference type="InterPro" id="IPR017441">
    <property type="entry name" value="Protein_kinase_ATP_BS"/>
</dbReference>
<evidence type="ECO:0000259" key="8">
    <source>
        <dbReference type="PROSITE" id="PS50011"/>
    </source>
</evidence>
<proteinExistence type="predicted"/>
<comment type="caution">
    <text evidence="9">The sequence shown here is derived from an EMBL/GenBank/DDBJ whole genome shotgun (WGS) entry which is preliminary data.</text>
</comment>
<gene>
    <name evidence="9" type="ORF">RHSIM_Rhsim01G0108600</name>
</gene>
<keyword evidence="6 7" id="KW-0067">ATP-binding</keyword>
<dbReference type="FunFam" id="1.10.510.10:FF:000051">
    <property type="entry name" value="Receptor-like serine/threonine-protein kinase ALE2"/>
    <property type="match status" value="1"/>
</dbReference>
<feature type="domain" description="Protein kinase" evidence="8">
    <location>
        <begin position="418"/>
        <end position="698"/>
    </location>
</feature>
<feature type="domain" description="Protein kinase" evidence="8">
    <location>
        <begin position="33"/>
        <end position="315"/>
    </location>
</feature>
<dbReference type="Gene3D" id="3.30.200.20">
    <property type="entry name" value="Phosphorylase Kinase, domain 1"/>
    <property type="match status" value="2"/>
</dbReference>
<keyword evidence="5" id="KW-0418">Kinase</keyword>
<keyword evidence="2" id="KW-0723">Serine/threonine-protein kinase</keyword>
<dbReference type="GO" id="GO:0005524">
    <property type="term" value="F:ATP binding"/>
    <property type="evidence" value="ECO:0007669"/>
    <property type="project" value="UniProtKB-UniRule"/>
</dbReference>
<accession>A0A834LZ03</accession>
<dbReference type="AlphaFoldDB" id="A0A834LZ03"/>
<keyword evidence="3" id="KW-0808">Transferase</keyword>
<dbReference type="PROSITE" id="PS00108">
    <property type="entry name" value="PROTEIN_KINASE_ST"/>
    <property type="match status" value="2"/>
</dbReference>
<protein>
    <recommendedName>
        <fullName evidence="1">non-specific serine/threonine protein kinase</fullName>
        <ecNumber evidence="1">2.7.11.1</ecNumber>
    </recommendedName>
</protein>
<dbReference type="FunFam" id="3.30.200.20:FF:000039">
    <property type="entry name" value="receptor-like protein kinase FERONIA"/>
    <property type="match status" value="1"/>
</dbReference>
<evidence type="ECO:0000256" key="5">
    <source>
        <dbReference type="ARBA" id="ARBA00022777"/>
    </source>
</evidence>
<dbReference type="OrthoDB" id="4062651at2759"/>
<evidence type="ECO:0000256" key="6">
    <source>
        <dbReference type="ARBA" id="ARBA00022840"/>
    </source>
</evidence>
<dbReference type="InterPro" id="IPR001245">
    <property type="entry name" value="Ser-Thr/Tyr_kinase_cat_dom"/>
</dbReference>
<keyword evidence="10" id="KW-1185">Reference proteome</keyword>
<dbReference type="Gene3D" id="1.10.510.10">
    <property type="entry name" value="Transferase(Phosphotransferase) domain 1"/>
    <property type="match status" value="2"/>
</dbReference>
<evidence type="ECO:0000256" key="1">
    <source>
        <dbReference type="ARBA" id="ARBA00012513"/>
    </source>
</evidence>
<evidence type="ECO:0000313" key="10">
    <source>
        <dbReference type="Proteomes" id="UP000626092"/>
    </source>
</evidence>
<dbReference type="InterPro" id="IPR000719">
    <property type="entry name" value="Prot_kinase_dom"/>
</dbReference>
<dbReference type="Pfam" id="PF07714">
    <property type="entry name" value="PK_Tyr_Ser-Thr"/>
    <property type="match status" value="1"/>
</dbReference>
<evidence type="ECO:0000256" key="3">
    <source>
        <dbReference type="ARBA" id="ARBA00022679"/>
    </source>
</evidence>
<dbReference type="EMBL" id="WJXA01000001">
    <property type="protein sequence ID" value="KAF7153480.1"/>
    <property type="molecule type" value="Genomic_DNA"/>
</dbReference>
<evidence type="ECO:0000256" key="2">
    <source>
        <dbReference type="ARBA" id="ARBA00022527"/>
    </source>
</evidence>
<dbReference type="PANTHER" id="PTHR47989">
    <property type="entry name" value="OS01G0750732 PROTEIN"/>
    <property type="match status" value="1"/>
</dbReference>
<dbReference type="InterPro" id="IPR008271">
    <property type="entry name" value="Ser/Thr_kinase_AS"/>
</dbReference>
<keyword evidence="4 7" id="KW-0547">Nucleotide-binding</keyword>